<dbReference type="InterPro" id="IPR029058">
    <property type="entry name" value="AB_hydrolase_fold"/>
</dbReference>
<dbReference type="SUPFAM" id="SSF53474">
    <property type="entry name" value="alpha/beta-Hydrolases"/>
    <property type="match status" value="1"/>
</dbReference>
<protein>
    <submittedName>
        <fullName evidence="6">Uncharacterized protein</fullName>
    </submittedName>
</protein>
<dbReference type="GO" id="GO:0008239">
    <property type="term" value="F:dipeptidyl-peptidase activity"/>
    <property type="evidence" value="ECO:0007669"/>
    <property type="project" value="TreeGrafter"/>
</dbReference>
<accession>A0AAD5E4R7</accession>
<organism evidence="6 7">
    <name type="scientific">Umbelopsis ramanniana AG</name>
    <dbReference type="NCBI Taxonomy" id="1314678"/>
    <lineage>
        <taxon>Eukaryota</taxon>
        <taxon>Fungi</taxon>
        <taxon>Fungi incertae sedis</taxon>
        <taxon>Mucoromycota</taxon>
        <taxon>Mucoromycotina</taxon>
        <taxon>Umbelopsidomycetes</taxon>
        <taxon>Umbelopsidales</taxon>
        <taxon>Umbelopsidaceae</taxon>
        <taxon>Umbelopsis</taxon>
    </lineage>
</organism>
<dbReference type="RefSeq" id="XP_051442487.1">
    <property type="nucleotide sequence ID" value="XM_051590787.1"/>
</dbReference>
<dbReference type="Gene3D" id="3.40.50.1820">
    <property type="entry name" value="alpha/beta hydrolase"/>
    <property type="match status" value="1"/>
</dbReference>
<name>A0AAD5E4R7_UMBRA</name>
<dbReference type="GO" id="GO:0006508">
    <property type="term" value="P:proteolysis"/>
    <property type="evidence" value="ECO:0007669"/>
    <property type="project" value="InterPro"/>
</dbReference>
<keyword evidence="2" id="KW-0645">Protease</keyword>
<evidence type="ECO:0000259" key="4">
    <source>
        <dbReference type="Pfam" id="PF00326"/>
    </source>
</evidence>
<dbReference type="PANTHER" id="PTHR11731">
    <property type="entry name" value="PROTEASE FAMILY S9B,C DIPEPTIDYL-PEPTIDASE IV-RELATED"/>
    <property type="match status" value="1"/>
</dbReference>
<keyword evidence="3" id="KW-0720">Serine protease</keyword>
<dbReference type="InterPro" id="IPR002469">
    <property type="entry name" value="Peptidase_S9B_N"/>
</dbReference>
<dbReference type="InterPro" id="IPR050278">
    <property type="entry name" value="Serine_Prot_S9B/DPPIV"/>
</dbReference>
<dbReference type="GeneID" id="75916130"/>
<dbReference type="SUPFAM" id="SSF82171">
    <property type="entry name" value="DPP6 N-terminal domain-like"/>
    <property type="match status" value="1"/>
</dbReference>
<dbReference type="PANTHER" id="PTHR11731:SF193">
    <property type="entry name" value="DIPEPTIDYL PEPTIDASE 9"/>
    <property type="match status" value="1"/>
</dbReference>
<evidence type="ECO:0000313" key="6">
    <source>
        <dbReference type="EMBL" id="KAI8577483.1"/>
    </source>
</evidence>
<evidence type="ECO:0000313" key="7">
    <source>
        <dbReference type="Proteomes" id="UP001206595"/>
    </source>
</evidence>
<sequence length="928" mass="105783">MPYCSWDQVRRQVRNVRASIQSQAAPSALITIKDYRFDSAHNRLFFLSNDVSSTIPTMGHLRLYSVDLQNLDESPLDDAEQYRALPWNNVFSDLSADPDVNSRTVYWDTASINPFRMHGITSYLIHDTKVLLCCSGTALLGEIGKDSKLRPLSSIPSSVLMMSRSMESPASPILRQHPPINSYNHGDHNTKKQQDNNTRYDIKFGGQHGDAIAFIRGRDIWVSDFYGNECQLTHCATSEDPTLMCGVAEFVMQEEFHRFSAYHWCPPIDSSFESILYLETSELEVDICLIPKSTGLPLTSMSPGIKDGELDQFRYPRTGSKNAKSDICIVEFDSTVYGTPQRMITKRISNQTLLQAFPWMEYIARFGWMPDGKSIWVQLLSRLQKHMALVRIPVSQFQLDPIGKSPGDDWLLDVAEILLEEHNTLWINVCDIFKFIDTPDTKHRQQRGRRRKDTETQFIWSSEKTGYRHIYLITKYVDEEKPHMHAITSGDWCVLDKQISVDERRKLIYFMAKKDTPLESHLYVASYHNDHLSNQGSPIARLTELGFSHNITMEDDCCRFVDTYSSMKTAPVNIIRYISHTSNDILPTVKVGGYSLQPCLSRPLEDEGSSPNAIRSFQDTTSFMESGPKVGHCPPRSANLDMLPDDNSQGFPAIVGELPIGQIFNFINSEGVTIYGCLYKPHNYVPGTKYPTLLSVYGGPKSQLVSNDYKFPRLMRQFMTVQFGFAVLIVDGRGSSDRGLEFESYIYRRLGTVELNDQLEAIDYVAREKIGAQPTPAGELASVIDINRVAINGWSYGGYLSLMGLAQFPEIFKLAIAGAPVTRWELYDSAYTERYLGHIEENPEGYRRGSVMNYVFKFPEKANRLLIVHGLIDENVHFQNTEELVTALNEQEKPHQLQVYPSERHGLRHASVNEHYETLMFFWLINYL</sequence>
<comment type="caution">
    <text evidence="6">The sequence shown here is derived from an EMBL/GenBank/DDBJ whole genome shotgun (WGS) entry which is preliminary data.</text>
</comment>
<keyword evidence="2" id="KW-0378">Hydrolase</keyword>
<keyword evidence="7" id="KW-1185">Reference proteome</keyword>
<dbReference type="GO" id="GO:0004177">
    <property type="term" value="F:aminopeptidase activity"/>
    <property type="evidence" value="ECO:0007669"/>
    <property type="project" value="UniProtKB-KW"/>
</dbReference>
<dbReference type="Pfam" id="PF00326">
    <property type="entry name" value="Peptidase_S9"/>
    <property type="match status" value="1"/>
</dbReference>
<feature type="domain" description="Dipeptidylpeptidase IV N-terminal" evidence="5">
    <location>
        <begin position="193"/>
        <end position="570"/>
    </location>
</feature>
<dbReference type="Gene3D" id="2.140.10.30">
    <property type="entry name" value="Dipeptidylpeptidase IV, N-terminal domain"/>
    <property type="match status" value="1"/>
</dbReference>
<dbReference type="Pfam" id="PF00930">
    <property type="entry name" value="DPPIV_N"/>
    <property type="match status" value="1"/>
</dbReference>
<reference evidence="6" key="2">
    <citation type="journal article" date="2022" name="Proc. Natl. Acad. Sci. U.S.A.">
        <title>Diploid-dominant life cycles characterize the early evolution of Fungi.</title>
        <authorList>
            <person name="Amses K.R."/>
            <person name="Simmons D.R."/>
            <person name="Longcore J.E."/>
            <person name="Mondo S.J."/>
            <person name="Seto K."/>
            <person name="Jeronimo G.H."/>
            <person name="Bonds A.E."/>
            <person name="Quandt C.A."/>
            <person name="Davis W.J."/>
            <person name="Chang Y."/>
            <person name="Federici B.A."/>
            <person name="Kuo A."/>
            <person name="LaButti K."/>
            <person name="Pangilinan J."/>
            <person name="Andreopoulos W."/>
            <person name="Tritt A."/>
            <person name="Riley R."/>
            <person name="Hundley H."/>
            <person name="Johnson J."/>
            <person name="Lipzen A."/>
            <person name="Barry K."/>
            <person name="Lang B.F."/>
            <person name="Cuomo C.A."/>
            <person name="Buchler N.E."/>
            <person name="Grigoriev I.V."/>
            <person name="Spatafora J.W."/>
            <person name="Stajich J.E."/>
            <person name="James T.Y."/>
        </authorList>
    </citation>
    <scope>NUCLEOTIDE SEQUENCE</scope>
    <source>
        <strain evidence="6">AG</strain>
    </source>
</reference>
<feature type="domain" description="Peptidase S9 prolyl oligopeptidase catalytic" evidence="4">
    <location>
        <begin position="719"/>
        <end position="927"/>
    </location>
</feature>
<evidence type="ECO:0000256" key="2">
    <source>
        <dbReference type="ARBA" id="ARBA00022438"/>
    </source>
</evidence>
<reference evidence="6" key="1">
    <citation type="submission" date="2021-06" db="EMBL/GenBank/DDBJ databases">
        <authorList>
            <consortium name="DOE Joint Genome Institute"/>
            <person name="Mondo S.J."/>
            <person name="Amses K.R."/>
            <person name="Simmons D.R."/>
            <person name="Longcore J.E."/>
            <person name="Seto K."/>
            <person name="Alves G.H."/>
            <person name="Bonds A.E."/>
            <person name="Quandt C.A."/>
            <person name="Davis W.J."/>
            <person name="Chang Y."/>
            <person name="Letcher P.M."/>
            <person name="Powell M.J."/>
            <person name="Kuo A."/>
            <person name="Labutti K."/>
            <person name="Pangilinan J."/>
            <person name="Andreopoulos W."/>
            <person name="Tritt A."/>
            <person name="Riley R."/>
            <person name="Hundley H."/>
            <person name="Johnson J."/>
            <person name="Lipzen A."/>
            <person name="Barry K."/>
            <person name="Berbee M.L."/>
            <person name="Buchler N.E."/>
            <person name="Grigoriev I.V."/>
            <person name="Spatafora J.W."/>
            <person name="Stajich J.E."/>
            <person name="James T.Y."/>
        </authorList>
    </citation>
    <scope>NUCLEOTIDE SEQUENCE</scope>
    <source>
        <strain evidence="6">AG</strain>
    </source>
</reference>
<gene>
    <name evidence="6" type="ORF">K450DRAFT_251880</name>
</gene>
<evidence type="ECO:0000259" key="5">
    <source>
        <dbReference type="Pfam" id="PF00930"/>
    </source>
</evidence>
<dbReference type="AlphaFoldDB" id="A0AAD5E4R7"/>
<dbReference type="EMBL" id="MU620940">
    <property type="protein sequence ID" value="KAI8577483.1"/>
    <property type="molecule type" value="Genomic_DNA"/>
</dbReference>
<dbReference type="InterPro" id="IPR001375">
    <property type="entry name" value="Peptidase_S9_cat"/>
</dbReference>
<proteinExistence type="inferred from homology"/>
<evidence type="ECO:0000256" key="3">
    <source>
        <dbReference type="ARBA" id="ARBA00022825"/>
    </source>
</evidence>
<dbReference type="Proteomes" id="UP001206595">
    <property type="component" value="Unassembled WGS sequence"/>
</dbReference>
<comment type="similarity">
    <text evidence="1">Belongs to the peptidase S9B family.</text>
</comment>
<keyword evidence="2" id="KW-0031">Aminopeptidase</keyword>
<evidence type="ECO:0000256" key="1">
    <source>
        <dbReference type="ARBA" id="ARBA00006150"/>
    </source>
</evidence>
<dbReference type="GO" id="GO:0008236">
    <property type="term" value="F:serine-type peptidase activity"/>
    <property type="evidence" value="ECO:0007669"/>
    <property type="project" value="UniProtKB-KW"/>
</dbReference>